<accession>A0A9D1S098</accession>
<organism evidence="2 3">
    <name type="scientific">Candidatus Corynebacterium gallistercoris</name>
    <dbReference type="NCBI Taxonomy" id="2838530"/>
    <lineage>
        <taxon>Bacteria</taxon>
        <taxon>Bacillati</taxon>
        <taxon>Actinomycetota</taxon>
        <taxon>Actinomycetes</taxon>
        <taxon>Mycobacteriales</taxon>
        <taxon>Corynebacteriaceae</taxon>
        <taxon>Corynebacterium</taxon>
    </lineage>
</organism>
<dbReference type="EMBL" id="DXFZ01000115">
    <property type="protein sequence ID" value="HIW96755.1"/>
    <property type="molecule type" value="Genomic_DNA"/>
</dbReference>
<name>A0A9D1S098_9CORY</name>
<gene>
    <name evidence="2" type="ORF">H9867_09815</name>
</gene>
<evidence type="ECO:0000256" key="1">
    <source>
        <dbReference type="SAM" id="MobiDB-lite"/>
    </source>
</evidence>
<proteinExistence type="predicted"/>
<reference evidence="2" key="2">
    <citation type="submission" date="2021-04" db="EMBL/GenBank/DDBJ databases">
        <authorList>
            <person name="Gilroy R."/>
        </authorList>
    </citation>
    <scope>NUCLEOTIDE SEQUENCE</scope>
    <source>
        <strain evidence="2">4376</strain>
    </source>
</reference>
<comment type="caution">
    <text evidence="2">The sequence shown here is derived from an EMBL/GenBank/DDBJ whole genome shotgun (WGS) entry which is preliminary data.</text>
</comment>
<protein>
    <submittedName>
        <fullName evidence="2">Uncharacterized protein</fullName>
    </submittedName>
</protein>
<dbReference type="AlphaFoldDB" id="A0A9D1S098"/>
<evidence type="ECO:0000313" key="2">
    <source>
        <dbReference type="EMBL" id="HIW96755.1"/>
    </source>
</evidence>
<reference evidence="2" key="1">
    <citation type="journal article" date="2021" name="PeerJ">
        <title>Extensive microbial diversity within the chicken gut microbiome revealed by metagenomics and culture.</title>
        <authorList>
            <person name="Gilroy R."/>
            <person name="Ravi A."/>
            <person name="Getino M."/>
            <person name="Pursley I."/>
            <person name="Horton D.L."/>
            <person name="Alikhan N.F."/>
            <person name="Baker D."/>
            <person name="Gharbi K."/>
            <person name="Hall N."/>
            <person name="Watson M."/>
            <person name="Adriaenssens E.M."/>
            <person name="Foster-Nyarko E."/>
            <person name="Jarju S."/>
            <person name="Secka A."/>
            <person name="Antonio M."/>
            <person name="Oren A."/>
            <person name="Chaudhuri R.R."/>
            <person name="La Ragione R."/>
            <person name="Hildebrand F."/>
            <person name="Pallen M.J."/>
        </authorList>
    </citation>
    <scope>NUCLEOTIDE SEQUENCE</scope>
    <source>
        <strain evidence="2">4376</strain>
    </source>
</reference>
<sequence length="286" mass="30985">MLFLLRCGVPDDRRLDAPIVPGERTQALDLPAIPGRKDLKFLDPLPRQFVTQDAETLEAMSKRPDVSHQDAPQPDPHVTSERVRVIVHGSDAALAAVVSKLMRIDALWVQVGYVPLHPGSSVATVWGCDATASQPQLLHTALTGDALPTPVIRDDHGLVTLGVAEVTGPQGEDGKELPMVGEVIVDSQVLYAQEVGAKKGFNNGVRMVPTPGAPGLAAVQRPPLPRRGLFGREKAPENLEPSVLRGRAMQAGGEDLRVVRDGVPHPRPLKSVTFYRHLRDGQFVRR</sequence>
<evidence type="ECO:0000313" key="3">
    <source>
        <dbReference type="Proteomes" id="UP000824189"/>
    </source>
</evidence>
<dbReference type="Proteomes" id="UP000824189">
    <property type="component" value="Unassembled WGS sequence"/>
</dbReference>
<feature type="region of interest" description="Disordered" evidence="1">
    <location>
        <begin position="58"/>
        <end position="78"/>
    </location>
</feature>